<reference evidence="6 7" key="1">
    <citation type="submission" date="2023-03" db="EMBL/GenBank/DDBJ databases">
        <title>WGS of Gossypium arboreum.</title>
        <authorList>
            <person name="Yu D."/>
        </authorList>
    </citation>
    <scope>NUCLEOTIDE SEQUENCE [LARGE SCALE GENOMIC DNA]</scope>
    <source>
        <tissue evidence="6">Leaf</tissue>
    </source>
</reference>
<feature type="domain" description="Disease resistance N-terminal" evidence="5">
    <location>
        <begin position="22"/>
        <end position="107"/>
    </location>
</feature>
<organism evidence="6 7">
    <name type="scientific">Gossypium arboreum</name>
    <name type="common">Tree cotton</name>
    <name type="synonym">Gossypium nanking</name>
    <dbReference type="NCBI Taxonomy" id="29729"/>
    <lineage>
        <taxon>Eukaryota</taxon>
        <taxon>Viridiplantae</taxon>
        <taxon>Streptophyta</taxon>
        <taxon>Embryophyta</taxon>
        <taxon>Tracheophyta</taxon>
        <taxon>Spermatophyta</taxon>
        <taxon>Magnoliopsida</taxon>
        <taxon>eudicotyledons</taxon>
        <taxon>Gunneridae</taxon>
        <taxon>Pentapetalae</taxon>
        <taxon>rosids</taxon>
        <taxon>malvids</taxon>
        <taxon>Malvales</taxon>
        <taxon>Malvaceae</taxon>
        <taxon>Malvoideae</taxon>
        <taxon>Gossypium</taxon>
    </lineage>
</organism>
<evidence type="ECO:0000256" key="2">
    <source>
        <dbReference type="ARBA" id="ARBA00022741"/>
    </source>
</evidence>
<feature type="coiled-coil region" evidence="4">
    <location>
        <begin position="40"/>
        <end position="67"/>
    </location>
</feature>
<proteinExistence type="predicted"/>
<evidence type="ECO:0000313" key="7">
    <source>
        <dbReference type="Proteomes" id="UP001358586"/>
    </source>
</evidence>
<name>A0ABR0NIP8_GOSAR</name>
<evidence type="ECO:0000256" key="4">
    <source>
        <dbReference type="SAM" id="Coils"/>
    </source>
</evidence>
<comment type="caution">
    <text evidence="6">The sequence shown here is derived from an EMBL/GenBank/DDBJ whole genome shotgun (WGS) entry which is preliminary data.</text>
</comment>
<dbReference type="EMBL" id="JARKNE010000010">
    <property type="protein sequence ID" value="KAK5794902.1"/>
    <property type="molecule type" value="Genomic_DNA"/>
</dbReference>
<dbReference type="Pfam" id="PF18052">
    <property type="entry name" value="Rx_N"/>
    <property type="match status" value="1"/>
</dbReference>
<keyword evidence="1" id="KW-0677">Repeat</keyword>
<evidence type="ECO:0000259" key="5">
    <source>
        <dbReference type="Pfam" id="PF18052"/>
    </source>
</evidence>
<dbReference type="Proteomes" id="UP001358586">
    <property type="component" value="Chromosome 10"/>
</dbReference>
<evidence type="ECO:0000256" key="3">
    <source>
        <dbReference type="ARBA" id="ARBA00022821"/>
    </source>
</evidence>
<keyword evidence="7" id="KW-1185">Reference proteome</keyword>
<sequence>MATKLFLEALSAIKEVIVSKLVDFSLEKLASSELLQFATEKRVLEEIQNLEKELKQIRRVLDDAEERQMTEQLVKDWLIDLQNLAFDVEDVLDEFATQIDRRNLMMERRGSSNLLFDMFLLSMFDYFTKISLTS</sequence>
<keyword evidence="3" id="KW-0611">Plant defense</keyword>
<gene>
    <name evidence="6" type="ORF">PVK06_036155</name>
</gene>
<protein>
    <recommendedName>
        <fullName evidence="5">Disease resistance N-terminal domain-containing protein</fullName>
    </recommendedName>
</protein>
<accession>A0ABR0NIP8</accession>
<dbReference type="Gene3D" id="1.20.5.4130">
    <property type="match status" value="1"/>
</dbReference>
<evidence type="ECO:0000256" key="1">
    <source>
        <dbReference type="ARBA" id="ARBA00022737"/>
    </source>
</evidence>
<keyword evidence="2" id="KW-0547">Nucleotide-binding</keyword>
<evidence type="ECO:0000313" key="6">
    <source>
        <dbReference type="EMBL" id="KAK5794902.1"/>
    </source>
</evidence>
<keyword evidence="4" id="KW-0175">Coiled coil</keyword>
<dbReference type="InterPro" id="IPR041118">
    <property type="entry name" value="Rx_N"/>
</dbReference>